<evidence type="ECO:0000313" key="1">
    <source>
        <dbReference type="EMBL" id="VXC11675.1"/>
    </source>
</evidence>
<gene>
    <name evidence="1" type="ORF">BACI71_230001</name>
</gene>
<proteinExistence type="predicted"/>
<dbReference type="AlphaFoldDB" id="A0A653WCE0"/>
<dbReference type="Proteomes" id="UP000437562">
    <property type="component" value="Unassembled WGS sequence"/>
</dbReference>
<protein>
    <submittedName>
        <fullName evidence="1">Uncharacterized protein</fullName>
    </submittedName>
</protein>
<organism evidence="1 2">
    <name type="scientific">Bacillus mycoides</name>
    <dbReference type="NCBI Taxonomy" id="1405"/>
    <lineage>
        <taxon>Bacteria</taxon>
        <taxon>Bacillati</taxon>
        <taxon>Bacillota</taxon>
        <taxon>Bacilli</taxon>
        <taxon>Bacillales</taxon>
        <taxon>Bacillaceae</taxon>
        <taxon>Bacillus</taxon>
        <taxon>Bacillus cereus group</taxon>
    </lineage>
</organism>
<evidence type="ECO:0000313" key="2">
    <source>
        <dbReference type="Proteomes" id="UP000437562"/>
    </source>
</evidence>
<reference evidence="1 2" key="1">
    <citation type="submission" date="2019-10" db="EMBL/GenBank/DDBJ databases">
        <authorList>
            <person name="Karimi E."/>
        </authorList>
    </citation>
    <scope>NUCLEOTIDE SEQUENCE [LARGE SCALE GENOMIC DNA]</scope>
    <source>
        <strain evidence="1">Bacillus sp. 71</strain>
    </source>
</reference>
<sequence>MYAEAADGLAVFVTVNAGAAVIVTVAVDGGESTVPPVGVVAELVAEFVTTPASASAWVSV</sequence>
<accession>A0A653WCE0</accession>
<name>A0A653WCE0_BACMY</name>
<dbReference type="EMBL" id="CABWMC010000016">
    <property type="protein sequence ID" value="VXC11675.1"/>
    <property type="molecule type" value="Genomic_DNA"/>
</dbReference>